<protein>
    <submittedName>
        <fullName evidence="1">GNAT family N-acetyltransferase</fullName>
    </submittedName>
</protein>
<evidence type="ECO:0000313" key="1">
    <source>
        <dbReference type="EMBL" id="MEM5537239.1"/>
    </source>
</evidence>
<dbReference type="InterPro" id="IPR007434">
    <property type="entry name" value="FemAB-like"/>
</dbReference>
<evidence type="ECO:0000313" key="2">
    <source>
        <dbReference type="Proteomes" id="UP001449225"/>
    </source>
</evidence>
<accession>A0ABU9TU58</accession>
<dbReference type="InterPro" id="IPR016181">
    <property type="entry name" value="Acyl_CoA_acyltransferase"/>
</dbReference>
<comment type="caution">
    <text evidence="1">The sequence shown here is derived from an EMBL/GenBank/DDBJ whole genome shotgun (WGS) entry which is preliminary data.</text>
</comment>
<name>A0ABU9TU58_9GAMM</name>
<dbReference type="PANTHER" id="PTHR47017">
    <property type="entry name" value="ACYL-COA"/>
    <property type="match status" value="1"/>
</dbReference>
<dbReference type="EMBL" id="JBBMRA010000012">
    <property type="protein sequence ID" value="MEM5537239.1"/>
    <property type="molecule type" value="Genomic_DNA"/>
</dbReference>
<dbReference type="Proteomes" id="UP001449225">
    <property type="component" value="Unassembled WGS sequence"/>
</dbReference>
<dbReference type="SUPFAM" id="SSF55729">
    <property type="entry name" value="Acyl-CoA N-acyltransferases (Nat)"/>
    <property type="match status" value="1"/>
</dbReference>
<dbReference type="Pfam" id="PF04339">
    <property type="entry name" value="FemAB_like"/>
    <property type="match status" value="1"/>
</dbReference>
<dbReference type="RefSeq" id="WP_342854701.1">
    <property type="nucleotide sequence ID" value="NZ_JBBMRA010000012.1"/>
</dbReference>
<gene>
    <name evidence="1" type="ORF">WNY58_12660</name>
</gene>
<reference evidence="1 2" key="1">
    <citation type="submission" date="2024-03" db="EMBL/GenBank/DDBJ databases">
        <title>Community enrichment and isolation of bacterial strains for fucoidan degradation.</title>
        <authorList>
            <person name="Sichert A."/>
        </authorList>
    </citation>
    <scope>NUCLEOTIDE SEQUENCE [LARGE SCALE GENOMIC DNA]</scope>
    <source>
        <strain evidence="1 2">AS76</strain>
    </source>
</reference>
<sequence>MLEIKFSYKISAIDKALWNSLCPTDNPFIRYEFLYALEESGSVSAKTGWQPMHLQLQEAGVTIAIMPLYLKNHSYGEYVFDWAWAEAYQKHGLDYYPKLLCAIPFSPVMGPRLLTQQNPEPLLHVIRSQLPALCEKLDAHSFHLLFPTDDEAAHLAHPNLMRRKGCQYQWFNKNYESFEHFLQHFTSRKRKNVKKERQKVINQGITHIQLSGHEITPEQIEQFYDFYRMTYLKRGRDAYLTKAFFFQLQDTMPENLLLVFAMSGEQPVAAALSLKDTTTLYGRYWGCFDEYDSLHFETCYYQGIDYCIQNHLQRFDSGAQGEHKIQRGFQPVATWSAHYVKEVGFNQAIKNFIVQETDMVDEQMIELSQYLPFKEGGE</sequence>
<dbReference type="Gene3D" id="3.40.630.30">
    <property type="match status" value="1"/>
</dbReference>
<organism evidence="1 2">
    <name type="scientific">Neptuniibacter pectenicola</name>
    <dbReference type="NCBI Taxonomy" id="1806669"/>
    <lineage>
        <taxon>Bacteria</taxon>
        <taxon>Pseudomonadati</taxon>
        <taxon>Pseudomonadota</taxon>
        <taxon>Gammaproteobacteria</taxon>
        <taxon>Oceanospirillales</taxon>
        <taxon>Oceanospirillaceae</taxon>
        <taxon>Neptuniibacter</taxon>
    </lineage>
</organism>
<keyword evidence="2" id="KW-1185">Reference proteome</keyword>
<dbReference type="PANTHER" id="PTHR47017:SF1">
    <property type="entry name" value="ACYL-COA"/>
    <property type="match status" value="1"/>
</dbReference>
<proteinExistence type="predicted"/>